<evidence type="ECO:0000313" key="6">
    <source>
        <dbReference type="Proteomes" id="UP000606730"/>
    </source>
</evidence>
<dbReference type="EMBL" id="BMKN01000001">
    <property type="protein sequence ID" value="GGE43444.1"/>
    <property type="molecule type" value="Genomic_DNA"/>
</dbReference>
<reference evidence="5" key="1">
    <citation type="journal article" date="2014" name="Int. J. Syst. Evol. Microbiol.">
        <title>Complete genome sequence of Corynebacterium casei LMG S-19264T (=DSM 44701T), isolated from a smear-ripened cheese.</title>
        <authorList>
            <consortium name="US DOE Joint Genome Institute (JGI-PGF)"/>
            <person name="Walter F."/>
            <person name="Albersmeier A."/>
            <person name="Kalinowski J."/>
            <person name="Ruckert C."/>
        </authorList>
    </citation>
    <scope>NUCLEOTIDE SEQUENCE</scope>
    <source>
        <strain evidence="5">CGMCC 1.16012</strain>
    </source>
</reference>
<evidence type="ECO:0000313" key="5">
    <source>
        <dbReference type="EMBL" id="GGE43444.1"/>
    </source>
</evidence>
<reference evidence="5" key="2">
    <citation type="submission" date="2020-09" db="EMBL/GenBank/DDBJ databases">
        <authorList>
            <person name="Sun Q."/>
            <person name="Zhou Y."/>
        </authorList>
    </citation>
    <scope>NUCLEOTIDE SEQUENCE</scope>
    <source>
        <strain evidence="5">CGMCC 1.16012</strain>
    </source>
</reference>
<dbReference type="GO" id="GO:0016705">
    <property type="term" value="F:oxidoreductase activity, acting on paired donors, with incorporation or reduction of molecular oxygen"/>
    <property type="evidence" value="ECO:0007669"/>
    <property type="project" value="InterPro"/>
</dbReference>
<dbReference type="GO" id="GO:0020037">
    <property type="term" value="F:heme binding"/>
    <property type="evidence" value="ECO:0007669"/>
    <property type="project" value="InterPro"/>
</dbReference>
<name>A0A917EJI1_9RHOB</name>
<keyword evidence="4" id="KW-0560">Oxidoreductase</keyword>
<sequence length="449" mass="51232">MIRPPKPKSREAKVSLWRYVRLFRKDILSAQPERLYRAKMAVMRTPFFWSFMINQTELVETVLKKRPEDFPKSRRFAEGVSPLLGQSVFNTNGKTWARQRRIIDPAFEHGRLKDSFDTVCDAARAASDRLDQGSIDVEPFTSHAAADIIFRALFSIPIDAPDAELIYQEFQDYQSTQPLLNLAAFLPLPGWLPRFHRRKTKQSARRLRALILRLTKARADKIAAGNAPDDLCTKIMTYSDPETGEKFSAEEMVDQVAIFLLAGHETSASAVAWSLYLLALSPETQSALRKEAQEFWAAPAFSKLSDFKETRAVFRETMRLYPPVPMMVRESTQPEVFRDRKVPTGSQIVISPWHLHRNDRYWPDPDAFCPERFNDPEQRDAVRSAFLPFSAGPRVCPGAGFAMMEACLLISRILADWDVSPVEGHIPQPSAYLTVRSANGIHLRFWSRA</sequence>
<evidence type="ECO:0000256" key="4">
    <source>
        <dbReference type="RuleBase" id="RU000461"/>
    </source>
</evidence>
<keyword evidence="3 4" id="KW-0349">Heme</keyword>
<dbReference type="GO" id="GO:0004497">
    <property type="term" value="F:monooxygenase activity"/>
    <property type="evidence" value="ECO:0007669"/>
    <property type="project" value="UniProtKB-KW"/>
</dbReference>
<dbReference type="PRINTS" id="PR00385">
    <property type="entry name" value="P450"/>
</dbReference>
<dbReference type="InterPro" id="IPR036396">
    <property type="entry name" value="Cyt_P450_sf"/>
</dbReference>
<dbReference type="InterPro" id="IPR017972">
    <property type="entry name" value="Cyt_P450_CS"/>
</dbReference>
<dbReference type="InterPro" id="IPR001128">
    <property type="entry name" value="Cyt_P450"/>
</dbReference>
<dbReference type="AlphaFoldDB" id="A0A917EJI1"/>
<gene>
    <name evidence="5" type="ORF">GCM10011517_08870</name>
</gene>
<protein>
    <submittedName>
        <fullName evidence="5">Cytochrome P450</fullName>
    </submittedName>
</protein>
<feature type="binding site" description="axial binding residue" evidence="3">
    <location>
        <position position="396"/>
    </location>
    <ligand>
        <name>heme</name>
        <dbReference type="ChEBI" id="CHEBI:30413"/>
    </ligand>
    <ligandPart>
        <name>Fe</name>
        <dbReference type="ChEBI" id="CHEBI:18248"/>
    </ligandPart>
</feature>
<dbReference type="Pfam" id="PF00067">
    <property type="entry name" value="p450"/>
    <property type="match status" value="1"/>
</dbReference>
<dbReference type="GO" id="GO:0005506">
    <property type="term" value="F:iron ion binding"/>
    <property type="evidence" value="ECO:0007669"/>
    <property type="project" value="InterPro"/>
</dbReference>
<dbReference type="InterPro" id="IPR050121">
    <property type="entry name" value="Cytochrome_P450_monoxygenase"/>
</dbReference>
<dbReference type="PANTHER" id="PTHR24305:SF166">
    <property type="entry name" value="CYTOCHROME P450 12A4, MITOCHONDRIAL-RELATED"/>
    <property type="match status" value="1"/>
</dbReference>
<comment type="similarity">
    <text evidence="2 4">Belongs to the cytochrome P450 family.</text>
</comment>
<dbReference type="PRINTS" id="PR00463">
    <property type="entry name" value="EP450I"/>
</dbReference>
<dbReference type="InterPro" id="IPR002401">
    <property type="entry name" value="Cyt_P450_E_grp-I"/>
</dbReference>
<dbReference type="PANTHER" id="PTHR24305">
    <property type="entry name" value="CYTOCHROME P450"/>
    <property type="match status" value="1"/>
</dbReference>
<dbReference type="RefSeq" id="WP_095596243.1">
    <property type="nucleotide sequence ID" value="NZ_BMKN01000001.1"/>
</dbReference>
<dbReference type="OrthoDB" id="9764248at2"/>
<dbReference type="PROSITE" id="PS00086">
    <property type="entry name" value="CYTOCHROME_P450"/>
    <property type="match status" value="1"/>
</dbReference>
<comment type="cofactor">
    <cofactor evidence="1 3">
        <name>heme</name>
        <dbReference type="ChEBI" id="CHEBI:30413"/>
    </cofactor>
</comment>
<keyword evidence="3 4" id="KW-0408">Iron</keyword>
<evidence type="ECO:0000256" key="3">
    <source>
        <dbReference type="PIRSR" id="PIRSR602401-1"/>
    </source>
</evidence>
<evidence type="ECO:0000256" key="1">
    <source>
        <dbReference type="ARBA" id="ARBA00001971"/>
    </source>
</evidence>
<organism evidence="5 6">
    <name type="scientific">Actibacterium pelagium</name>
    <dbReference type="NCBI Taxonomy" id="2029103"/>
    <lineage>
        <taxon>Bacteria</taxon>
        <taxon>Pseudomonadati</taxon>
        <taxon>Pseudomonadota</taxon>
        <taxon>Alphaproteobacteria</taxon>
        <taxon>Rhodobacterales</taxon>
        <taxon>Roseobacteraceae</taxon>
        <taxon>Actibacterium</taxon>
    </lineage>
</organism>
<keyword evidence="6" id="KW-1185">Reference proteome</keyword>
<proteinExistence type="inferred from homology"/>
<keyword evidence="3 4" id="KW-0479">Metal-binding</keyword>
<evidence type="ECO:0000256" key="2">
    <source>
        <dbReference type="ARBA" id="ARBA00010617"/>
    </source>
</evidence>
<dbReference type="SUPFAM" id="SSF48264">
    <property type="entry name" value="Cytochrome P450"/>
    <property type="match status" value="1"/>
</dbReference>
<comment type="caution">
    <text evidence="5">The sequence shown here is derived from an EMBL/GenBank/DDBJ whole genome shotgun (WGS) entry which is preliminary data.</text>
</comment>
<dbReference type="Gene3D" id="1.10.630.10">
    <property type="entry name" value="Cytochrome P450"/>
    <property type="match status" value="1"/>
</dbReference>
<dbReference type="Proteomes" id="UP000606730">
    <property type="component" value="Unassembled WGS sequence"/>
</dbReference>
<accession>A0A917EJI1</accession>
<keyword evidence="4" id="KW-0503">Monooxygenase</keyword>